<feature type="transmembrane region" description="Helical" evidence="2">
    <location>
        <begin position="306"/>
        <end position="324"/>
    </location>
</feature>
<feature type="compositionally biased region" description="Low complexity" evidence="1">
    <location>
        <begin position="214"/>
        <end position="254"/>
    </location>
</feature>
<dbReference type="EMBL" id="JABMCE010000073">
    <property type="protein sequence ID" value="NUU13799.1"/>
    <property type="molecule type" value="Genomic_DNA"/>
</dbReference>
<accession>A0ABX2M6U5</accession>
<feature type="transmembrane region" description="Helical" evidence="2">
    <location>
        <begin position="281"/>
        <end position="300"/>
    </location>
</feature>
<feature type="compositionally biased region" description="Low complexity" evidence="1">
    <location>
        <begin position="33"/>
        <end position="43"/>
    </location>
</feature>
<evidence type="ECO:0000313" key="3">
    <source>
        <dbReference type="EMBL" id="NUU13799.1"/>
    </source>
</evidence>
<keyword evidence="2" id="KW-0812">Transmembrane</keyword>
<feature type="region of interest" description="Disordered" evidence="1">
    <location>
        <begin position="214"/>
        <end position="274"/>
    </location>
</feature>
<gene>
    <name evidence="3" type="ORF">HP507_08140</name>
</gene>
<reference evidence="3 4" key="1">
    <citation type="submission" date="2020-05" db="EMBL/GenBank/DDBJ databases">
        <title>Genome Sequencing of Type Strains.</title>
        <authorList>
            <person name="Lemaire J.F."/>
            <person name="Inderbitzin P."/>
            <person name="Gregorio O.A."/>
            <person name="Collins S.B."/>
            <person name="Wespe N."/>
            <person name="Knight-Connoni V."/>
        </authorList>
    </citation>
    <scope>NUCLEOTIDE SEQUENCE [LARGE SCALE GENOMIC DNA]</scope>
    <source>
        <strain evidence="3 4">ATCC 19096</strain>
    </source>
</reference>
<feature type="transmembrane region" description="Helical" evidence="2">
    <location>
        <begin position="336"/>
        <end position="362"/>
    </location>
</feature>
<evidence type="ECO:0000256" key="2">
    <source>
        <dbReference type="SAM" id="Phobius"/>
    </source>
</evidence>
<evidence type="ECO:0000313" key="4">
    <source>
        <dbReference type="Proteomes" id="UP000573001"/>
    </source>
</evidence>
<sequence length="380" mass="38094">MASHRMPDEDRPRRTVPAWVTAPPESADDGLEARPASVASAPAPETVAPVSALPAPQSAPAFAEDDIVVPDYPPQEHLLPPAPTSPAVHTVPFATASIPPAPVSPIDAAPPPPVTPAVPAVPVVGQPRFSVPGLEHVVVEGVEPEPSGPIGYRTPARFAHQRPLSEPRAQQPTPTRSFDAVIAPPVSAPAPVADPFPALPSAAVPSAGLSSAAGTTAVTDRAGTTQPTKPATTTRTRTRATASTTAPSAGATGSMGAEPRLQADQTTEAEPKPLVGATPGAVLGAVAGLATLGLAAWWFLAPATVHGVGLVLGALALPLSIVTLRNRAASWQRPIALLGAVLGGVGTLVLLWAVASAVLSLAGVTLPDLTGSGTVPTLAP</sequence>
<feature type="compositionally biased region" description="Basic and acidic residues" evidence="1">
    <location>
        <begin position="1"/>
        <end position="13"/>
    </location>
</feature>
<proteinExistence type="predicted"/>
<evidence type="ECO:0008006" key="5">
    <source>
        <dbReference type="Google" id="ProtNLM"/>
    </source>
</evidence>
<keyword evidence="2" id="KW-0472">Membrane</keyword>
<evidence type="ECO:0000256" key="1">
    <source>
        <dbReference type="SAM" id="MobiDB-lite"/>
    </source>
</evidence>
<dbReference type="Proteomes" id="UP000573001">
    <property type="component" value="Unassembled WGS sequence"/>
</dbReference>
<comment type="caution">
    <text evidence="3">The sequence shown here is derived from an EMBL/GenBank/DDBJ whole genome shotgun (WGS) entry which is preliminary data.</text>
</comment>
<dbReference type="RefSeq" id="WP_175351289.1">
    <property type="nucleotide sequence ID" value="NZ_BAAAWQ010000001.1"/>
</dbReference>
<keyword evidence="2" id="KW-1133">Transmembrane helix</keyword>
<organism evidence="3 4">
    <name type="scientific">Curtobacterium pusillum</name>
    <dbReference type="NCBI Taxonomy" id="69373"/>
    <lineage>
        <taxon>Bacteria</taxon>
        <taxon>Bacillati</taxon>
        <taxon>Actinomycetota</taxon>
        <taxon>Actinomycetes</taxon>
        <taxon>Micrococcales</taxon>
        <taxon>Microbacteriaceae</taxon>
        <taxon>Curtobacterium</taxon>
    </lineage>
</organism>
<name>A0ABX2M6U5_9MICO</name>
<keyword evidence="4" id="KW-1185">Reference proteome</keyword>
<feature type="region of interest" description="Disordered" evidence="1">
    <location>
        <begin position="1"/>
        <end position="43"/>
    </location>
</feature>
<protein>
    <recommendedName>
        <fullName evidence="5">DUF4190 domain-containing protein</fullName>
    </recommendedName>
</protein>